<feature type="transmembrane region" description="Helical" evidence="1">
    <location>
        <begin position="6"/>
        <end position="22"/>
    </location>
</feature>
<name>A0A5D3KMY9_9BRAD</name>
<evidence type="ECO:0000313" key="3">
    <source>
        <dbReference type="Proteomes" id="UP000324758"/>
    </source>
</evidence>
<evidence type="ECO:0000313" key="2">
    <source>
        <dbReference type="EMBL" id="TYL99123.1"/>
    </source>
</evidence>
<comment type="caution">
    <text evidence="2">The sequence shown here is derived from an EMBL/GenBank/DDBJ whole genome shotgun (WGS) entry which is preliminary data.</text>
</comment>
<dbReference type="AlphaFoldDB" id="A0A5D3KMY9"/>
<dbReference type="RefSeq" id="WP_148770754.1">
    <property type="nucleotide sequence ID" value="NZ_VSSS01000008.1"/>
</dbReference>
<sequence>MWLWVAFIVFVFFLVALDLGVLHREARTIAFKEALILSAGWITVALAFNVVIFFLYQNH</sequence>
<feature type="transmembrane region" description="Helical" evidence="1">
    <location>
        <begin position="34"/>
        <end position="56"/>
    </location>
</feature>
<evidence type="ECO:0000256" key="1">
    <source>
        <dbReference type="SAM" id="Phobius"/>
    </source>
</evidence>
<evidence type="ECO:0008006" key="4">
    <source>
        <dbReference type="Google" id="ProtNLM"/>
    </source>
</evidence>
<protein>
    <recommendedName>
        <fullName evidence="4">TerC family protein</fullName>
    </recommendedName>
</protein>
<proteinExistence type="predicted"/>
<dbReference type="Proteomes" id="UP000324758">
    <property type="component" value="Unassembled WGS sequence"/>
</dbReference>
<gene>
    <name evidence="2" type="ORF">FXB40_03100</name>
</gene>
<accession>A0A5D3KMY9</accession>
<keyword evidence="1" id="KW-0812">Transmembrane</keyword>
<reference evidence="2 3" key="1">
    <citation type="submission" date="2019-08" db="EMBL/GenBank/DDBJ databases">
        <title>Bradyrhizobium hipponensis sp. nov., a rhizobium isolated from a Lupinus angustifolius root nodule in Tunisia.</title>
        <authorList>
            <person name="Off K."/>
            <person name="Rejili M."/>
            <person name="Mars M."/>
            <person name="Brachmann A."/>
            <person name="Marin M."/>
        </authorList>
    </citation>
    <scope>NUCLEOTIDE SEQUENCE [LARGE SCALE GENOMIC DNA]</scope>
    <source>
        <strain evidence="2 3">CTAW71</strain>
    </source>
</reference>
<organism evidence="2 3">
    <name type="scientific">Bradyrhizobium rifense</name>
    <dbReference type="NCBI Taxonomy" id="515499"/>
    <lineage>
        <taxon>Bacteria</taxon>
        <taxon>Pseudomonadati</taxon>
        <taxon>Pseudomonadota</taxon>
        <taxon>Alphaproteobacteria</taxon>
        <taxon>Hyphomicrobiales</taxon>
        <taxon>Nitrobacteraceae</taxon>
        <taxon>Bradyrhizobium</taxon>
    </lineage>
</organism>
<keyword evidence="3" id="KW-1185">Reference proteome</keyword>
<dbReference type="EMBL" id="VSSS01000008">
    <property type="protein sequence ID" value="TYL99123.1"/>
    <property type="molecule type" value="Genomic_DNA"/>
</dbReference>
<keyword evidence="1" id="KW-0472">Membrane</keyword>
<keyword evidence="1" id="KW-1133">Transmembrane helix</keyword>